<name>A0A6S7H745_PARCT</name>
<feature type="non-terminal residue" evidence="1">
    <location>
        <position position="345"/>
    </location>
</feature>
<protein>
    <submittedName>
        <fullName evidence="1">Uncharacterized protein</fullName>
    </submittedName>
</protein>
<reference evidence="1" key="1">
    <citation type="submission" date="2020-04" db="EMBL/GenBank/DDBJ databases">
        <authorList>
            <person name="Alioto T."/>
            <person name="Alioto T."/>
            <person name="Gomez Garrido J."/>
        </authorList>
    </citation>
    <scope>NUCLEOTIDE SEQUENCE</scope>
    <source>
        <strain evidence="1">A484AB</strain>
    </source>
</reference>
<keyword evidence="2" id="KW-1185">Reference proteome</keyword>
<dbReference type="AlphaFoldDB" id="A0A6S7H745"/>
<evidence type="ECO:0000313" key="1">
    <source>
        <dbReference type="EMBL" id="CAB3992277.1"/>
    </source>
</evidence>
<evidence type="ECO:0000313" key="2">
    <source>
        <dbReference type="Proteomes" id="UP001152795"/>
    </source>
</evidence>
<dbReference type="Proteomes" id="UP001152795">
    <property type="component" value="Unassembled WGS sequence"/>
</dbReference>
<dbReference type="EMBL" id="CACRXK020002014">
    <property type="protein sequence ID" value="CAB3992277.1"/>
    <property type="molecule type" value="Genomic_DNA"/>
</dbReference>
<accession>A0A6S7H745</accession>
<gene>
    <name evidence="1" type="ORF">PACLA_8A074568</name>
</gene>
<organism evidence="1 2">
    <name type="scientific">Paramuricea clavata</name>
    <name type="common">Red gorgonian</name>
    <name type="synonym">Violescent sea-whip</name>
    <dbReference type="NCBI Taxonomy" id="317549"/>
    <lineage>
        <taxon>Eukaryota</taxon>
        <taxon>Metazoa</taxon>
        <taxon>Cnidaria</taxon>
        <taxon>Anthozoa</taxon>
        <taxon>Octocorallia</taxon>
        <taxon>Malacalcyonacea</taxon>
        <taxon>Plexauridae</taxon>
        <taxon>Paramuricea</taxon>
    </lineage>
</organism>
<sequence length="345" mass="40285">MVTRPPAPWMKDLSIRSLQSQRDVYRCNAHHTGSESDWQIFRKVRNQLIKVIKETRKLFYYNACPLKDLSTIHRILQPNPRPIDPDPEKLNNHFANIAERLTGRESKSYEELNQIINNMPCVTGDEFQLRNVTYSEVKMELLRIRKDCSSGYDNIPMRLIQPVIEDTVSPLTHIINSCIKNNIFPQTWKVSRISPIQKQIILLKITTIVLWLFCLYCQKFTKAWYYDKCKNLLTGSKLPNCTNADPKDYCLENRPPYISMPEQYYAFENSVFQLEFNATDPEGYPIQYRSYLRNKTVSSVLVDRKRIKISVKKSGRVSLKVRDYGGLAYIHTIKVVTISCRCKNG</sequence>
<proteinExistence type="predicted"/>
<dbReference type="PANTHER" id="PTHR47510">
    <property type="entry name" value="REVERSE TRANSCRIPTASE DOMAIN-CONTAINING PROTEIN"/>
    <property type="match status" value="1"/>
</dbReference>
<comment type="caution">
    <text evidence="1">The sequence shown here is derived from an EMBL/GenBank/DDBJ whole genome shotgun (WGS) entry which is preliminary data.</text>
</comment>
<dbReference type="PANTHER" id="PTHR47510:SF3">
    <property type="entry name" value="ENDO_EXONUCLEASE_PHOSPHATASE DOMAIN-CONTAINING PROTEIN"/>
    <property type="match status" value="1"/>
</dbReference>